<feature type="transmembrane region" description="Helical" evidence="1">
    <location>
        <begin position="145"/>
        <end position="168"/>
    </location>
</feature>
<reference evidence="3" key="1">
    <citation type="journal article" date="2019" name="Int. J. Syst. Evol. Microbiol.">
        <title>The Global Catalogue of Microorganisms (GCM) 10K type strain sequencing project: providing services to taxonomists for standard genome sequencing and annotation.</title>
        <authorList>
            <consortium name="The Broad Institute Genomics Platform"/>
            <consortium name="The Broad Institute Genome Sequencing Center for Infectious Disease"/>
            <person name="Wu L."/>
            <person name="Ma J."/>
        </authorList>
    </citation>
    <scope>NUCLEOTIDE SEQUENCE [LARGE SCALE GENOMIC DNA]</scope>
    <source>
        <strain evidence="3">JCM 14304</strain>
    </source>
</reference>
<dbReference type="EMBL" id="BAAAND010000001">
    <property type="protein sequence ID" value="GAA1570753.1"/>
    <property type="molecule type" value="Genomic_DNA"/>
</dbReference>
<keyword evidence="1" id="KW-1133">Transmembrane helix</keyword>
<feature type="transmembrane region" description="Helical" evidence="1">
    <location>
        <begin position="106"/>
        <end position="124"/>
    </location>
</feature>
<gene>
    <name evidence="2" type="ORF">GCM10009742_11590</name>
</gene>
<dbReference type="Proteomes" id="UP001500190">
    <property type="component" value="Unassembled WGS sequence"/>
</dbReference>
<feature type="transmembrane region" description="Helical" evidence="1">
    <location>
        <begin position="249"/>
        <end position="267"/>
    </location>
</feature>
<feature type="transmembrane region" description="Helical" evidence="1">
    <location>
        <begin position="46"/>
        <end position="67"/>
    </location>
</feature>
<comment type="caution">
    <text evidence="2">The sequence shown here is derived from an EMBL/GenBank/DDBJ whole genome shotgun (WGS) entry which is preliminary data.</text>
</comment>
<evidence type="ECO:0000313" key="2">
    <source>
        <dbReference type="EMBL" id="GAA1570753.1"/>
    </source>
</evidence>
<accession>A0ABP4P0A4</accession>
<keyword evidence="1" id="KW-0812">Transmembrane</keyword>
<evidence type="ECO:0000313" key="3">
    <source>
        <dbReference type="Proteomes" id="UP001500190"/>
    </source>
</evidence>
<evidence type="ECO:0000256" key="1">
    <source>
        <dbReference type="SAM" id="Phobius"/>
    </source>
</evidence>
<feature type="transmembrane region" description="Helical" evidence="1">
    <location>
        <begin position="74"/>
        <end position="94"/>
    </location>
</feature>
<feature type="transmembrane region" description="Helical" evidence="1">
    <location>
        <begin position="180"/>
        <end position="204"/>
    </location>
</feature>
<proteinExistence type="predicted"/>
<sequence length="283" mass="29534">MMTARGVGWGLMALAVGLAANAVLGPLATGTIAYRYGSPMVGQGIAVDAVALFLVAPAAVLAAVLTLRGQVAGPVLGTGPAAFAVYMVPQYVIGPEYGRLPGNNERFLPFHLALFVLAAVLLVASLARREALPPDDRRSDRRRAWILFGVAAFVLIRWLPGLAALVSASTPDAAYTDNPTAYLVIALLDLGLVVPACVAVAFALRRGAAWARRSAYALIGWFATVPVSVAAMAVTAVVREDPQADRGGAIGLVAVALAFLVVAVLLYRPLLTRRTEERVPVAA</sequence>
<protein>
    <submittedName>
        <fullName evidence="2">Uncharacterized protein</fullName>
    </submittedName>
</protein>
<name>A0ABP4P0A4_9ACTN</name>
<organism evidence="2 3">
    <name type="scientific">Kribbella karoonensis</name>
    <dbReference type="NCBI Taxonomy" id="324851"/>
    <lineage>
        <taxon>Bacteria</taxon>
        <taxon>Bacillati</taxon>
        <taxon>Actinomycetota</taxon>
        <taxon>Actinomycetes</taxon>
        <taxon>Propionibacteriales</taxon>
        <taxon>Kribbellaceae</taxon>
        <taxon>Kribbella</taxon>
    </lineage>
</organism>
<keyword evidence="1" id="KW-0472">Membrane</keyword>
<feature type="transmembrane region" description="Helical" evidence="1">
    <location>
        <begin position="216"/>
        <end position="237"/>
    </location>
</feature>
<keyword evidence="3" id="KW-1185">Reference proteome</keyword>